<proteinExistence type="predicted"/>
<protein>
    <submittedName>
        <fullName evidence="8">DoxX family membrane protein</fullName>
    </submittedName>
</protein>
<reference evidence="8" key="1">
    <citation type="submission" date="2021-04" db="EMBL/GenBank/DDBJ databases">
        <title>Genome based classification of Actinospica acidithermotolerans sp. nov., an actinobacterium isolated from an Indonesian hot spring.</title>
        <authorList>
            <person name="Kusuma A.B."/>
            <person name="Putra K.E."/>
            <person name="Nafisah S."/>
            <person name="Loh J."/>
            <person name="Nouioui I."/>
            <person name="Goodfellow M."/>
        </authorList>
    </citation>
    <scope>NUCLEOTIDE SEQUENCE</scope>
    <source>
        <strain evidence="8">CSCA 57</strain>
    </source>
</reference>
<sequence length="159" mass="16941">MWLHYAVPKLSYSSDALQFAVREYRIGPTGLADTFGTIQPFLELALGLLVIVGLGTRLTAALSALLLLVYIGGIISLGARGIAINCGCGGIASTAAAGHTRYTLDVLRDLGYLVPAAWLIWQPRSPLALDAWLLGEPEPRRASPTPTETSHIEEGGRQS</sequence>
<comment type="caution">
    <text evidence="8">The sequence shown here is derived from an EMBL/GenBank/DDBJ whole genome shotgun (WGS) entry which is preliminary data.</text>
</comment>
<feature type="region of interest" description="Disordered" evidence="5">
    <location>
        <begin position="138"/>
        <end position="159"/>
    </location>
</feature>
<evidence type="ECO:0000256" key="1">
    <source>
        <dbReference type="ARBA" id="ARBA00004141"/>
    </source>
</evidence>
<dbReference type="AlphaFoldDB" id="A0A941EL67"/>
<keyword evidence="4 6" id="KW-0472">Membrane</keyword>
<evidence type="ECO:0000256" key="4">
    <source>
        <dbReference type="ARBA" id="ARBA00023136"/>
    </source>
</evidence>
<feature type="domain" description="Methylamine utilisation protein MauE" evidence="7">
    <location>
        <begin position="2"/>
        <end position="121"/>
    </location>
</feature>
<feature type="transmembrane region" description="Helical" evidence="6">
    <location>
        <begin position="44"/>
        <end position="71"/>
    </location>
</feature>
<accession>A0A941EL67</accession>
<feature type="compositionally biased region" description="Basic and acidic residues" evidence="5">
    <location>
        <begin position="150"/>
        <end position="159"/>
    </location>
</feature>
<dbReference type="GO" id="GO:0030416">
    <property type="term" value="P:methylamine metabolic process"/>
    <property type="evidence" value="ECO:0007669"/>
    <property type="project" value="InterPro"/>
</dbReference>
<evidence type="ECO:0000313" key="9">
    <source>
        <dbReference type="Proteomes" id="UP000675781"/>
    </source>
</evidence>
<evidence type="ECO:0000256" key="2">
    <source>
        <dbReference type="ARBA" id="ARBA00022692"/>
    </source>
</evidence>
<dbReference type="EMBL" id="JAGSOG010000059">
    <property type="protein sequence ID" value="MBR7834470.1"/>
    <property type="molecule type" value="Genomic_DNA"/>
</dbReference>
<gene>
    <name evidence="8" type="ORF">KDL01_14440</name>
</gene>
<name>A0A941EL67_9ACTN</name>
<keyword evidence="9" id="KW-1185">Reference proteome</keyword>
<dbReference type="Proteomes" id="UP000675781">
    <property type="component" value="Unassembled WGS sequence"/>
</dbReference>
<evidence type="ECO:0000313" key="8">
    <source>
        <dbReference type="EMBL" id="MBR7834470.1"/>
    </source>
</evidence>
<keyword evidence="2 6" id="KW-0812">Transmembrane</keyword>
<keyword evidence="3 6" id="KW-1133">Transmembrane helix</keyword>
<dbReference type="Pfam" id="PF07291">
    <property type="entry name" value="MauE"/>
    <property type="match status" value="1"/>
</dbReference>
<dbReference type="InterPro" id="IPR009908">
    <property type="entry name" value="Methylamine_util_MauE"/>
</dbReference>
<evidence type="ECO:0000259" key="7">
    <source>
        <dbReference type="Pfam" id="PF07291"/>
    </source>
</evidence>
<comment type="subcellular location">
    <subcellularLocation>
        <location evidence="1">Membrane</location>
        <topology evidence="1">Multi-pass membrane protein</topology>
    </subcellularLocation>
</comment>
<evidence type="ECO:0000256" key="3">
    <source>
        <dbReference type="ARBA" id="ARBA00022989"/>
    </source>
</evidence>
<evidence type="ECO:0000256" key="5">
    <source>
        <dbReference type="SAM" id="MobiDB-lite"/>
    </source>
</evidence>
<dbReference type="GO" id="GO:0016020">
    <property type="term" value="C:membrane"/>
    <property type="evidence" value="ECO:0007669"/>
    <property type="project" value="UniProtKB-SubCell"/>
</dbReference>
<organism evidence="8 9">
    <name type="scientific">Actinospica durhamensis</name>
    <dbReference type="NCBI Taxonomy" id="1508375"/>
    <lineage>
        <taxon>Bacteria</taxon>
        <taxon>Bacillati</taxon>
        <taxon>Actinomycetota</taxon>
        <taxon>Actinomycetes</taxon>
        <taxon>Catenulisporales</taxon>
        <taxon>Actinospicaceae</taxon>
        <taxon>Actinospica</taxon>
    </lineage>
</organism>
<evidence type="ECO:0000256" key="6">
    <source>
        <dbReference type="SAM" id="Phobius"/>
    </source>
</evidence>